<dbReference type="PANTHER" id="PTHR36308">
    <property type="entry name" value="DENTIN SIALOPHOSPHOPROTEIN-RELATED"/>
    <property type="match status" value="1"/>
</dbReference>
<feature type="compositionally biased region" description="Polar residues" evidence="1">
    <location>
        <begin position="466"/>
        <end position="479"/>
    </location>
</feature>
<feature type="compositionally biased region" description="Acidic residues" evidence="1">
    <location>
        <begin position="620"/>
        <end position="629"/>
    </location>
</feature>
<keyword evidence="4" id="KW-1185">Reference proteome</keyword>
<feature type="region of interest" description="Disordered" evidence="1">
    <location>
        <begin position="326"/>
        <end position="346"/>
    </location>
</feature>
<feature type="region of interest" description="Disordered" evidence="1">
    <location>
        <begin position="181"/>
        <end position="205"/>
    </location>
</feature>
<feature type="compositionally biased region" description="Polar residues" evidence="1">
    <location>
        <begin position="526"/>
        <end position="539"/>
    </location>
</feature>
<protein>
    <recommendedName>
        <fullName evidence="2">DUF7815 domain-containing protein</fullName>
    </recommendedName>
</protein>
<dbReference type="Pfam" id="PF25122">
    <property type="entry name" value="DUF7815"/>
    <property type="match status" value="1"/>
</dbReference>
<accession>A0AAN8UZX7</accession>
<organism evidence="3 4">
    <name type="scientific">Dillenia turbinata</name>
    <dbReference type="NCBI Taxonomy" id="194707"/>
    <lineage>
        <taxon>Eukaryota</taxon>
        <taxon>Viridiplantae</taxon>
        <taxon>Streptophyta</taxon>
        <taxon>Embryophyta</taxon>
        <taxon>Tracheophyta</taxon>
        <taxon>Spermatophyta</taxon>
        <taxon>Magnoliopsida</taxon>
        <taxon>eudicotyledons</taxon>
        <taxon>Gunneridae</taxon>
        <taxon>Pentapetalae</taxon>
        <taxon>Dilleniales</taxon>
        <taxon>Dilleniaceae</taxon>
        <taxon>Dillenia</taxon>
    </lineage>
</organism>
<feature type="compositionally biased region" description="Polar residues" evidence="1">
    <location>
        <begin position="486"/>
        <end position="498"/>
    </location>
</feature>
<gene>
    <name evidence="3" type="ORF">RJ641_017260</name>
</gene>
<sequence length="773" mass="85682">MAFEVPIDLINEVQILLRKQAKLSFYGPNDPSLTNLPLLEESISGFDPSPTYLRCKLCNGKLLQGINSLICVYCGAPQKIDLPPEPISFKSTTGYKWLLQSLDLDGSESVAPSTDSNESNRGQTAQKEEILLSELLDLEIKWTEQSEKIEPSVSLGAPTQSKSLLNMAGVDLGNFFTDPKEESALNLPDKQSIPGNTNKTTEGSAFSGEENLSLSENVQPSKTVVAEPIAFSGQENLSLFENVQPSKPVVVESIAFPSQENHGMFENVQPTERVPKSTEQENDDSFSGWEVEFQSAGPGEHEDFKFSQSVSDSAVDLSMHMDTLFGTGKDSKDIQQRDDSAQSSSMANDWMQDDLWNNSKPVITNELNQIETTIEGNNTGKLDTSYDASSSSADWFHDDLRSSAKSLVYDQARQSEATLKMKDVETMDEFNHSFTTSDWFQGDQWQTSSTKEPSTTSDWFQDDQRQTTSAKAPPTTSDWFQDDLKQTNSAKTPSTISDWFQEDQKQIPSAKTPPTTSDWFQEDQRQTANTKAPPTTSDWFQDDLKQTSGTKAPSTTSDWFQDNQRQPSSAKALSATSDWFQDDQRQTSSAKAPSTTSAWFQDAQWQKSSTKTPESKQLSEDDDSFDDWNDFASSSQDLIKQSAGETVTLGAQFSDMNLIGSADNFQDMDFGSFLQADLFPGAFSNKNGSLERNNKQPGRVADPKANTGGHKQEDDPNAANQSKIKQGDDPDAAYHSNVDDVEKFMSQMHDLSFMLESNLSIRSKQDGNSMSQE</sequence>
<feature type="compositionally biased region" description="Polar residues" evidence="1">
    <location>
        <begin position="603"/>
        <end position="612"/>
    </location>
</feature>
<feature type="compositionally biased region" description="Polar residues" evidence="1">
    <location>
        <begin position="546"/>
        <end position="579"/>
    </location>
</feature>
<dbReference type="Proteomes" id="UP001370490">
    <property type="component" value="Unassembled WGS sequence"/>
</dbReference>
<reference evidence="3 4" key="1">
    <citation type="submission" date="2023-12" db="EMBL/GenBank/DDBJ databases">
        <title>A high-quality genome assembly for Dillenia turbinata (Dilleniales).</title>
        <authorList>
            <person name="Chanderbali A."/>
        </authorList>
    </citation>
    <scope>NUCLEOTIDE SEQUENCE [LARGE SCALE GENOMIC DNA]</scope>
    <source>
        <strain evidence="3">LSX21</strain>
        <tissue evidence="3">Leaf</tissue>
    </source>
</reference>
<feature type="compositionally biased region" description="Polar residues" evidence="1">
    <location>
        <begin position="441"/>
        <end position="459"/>
    </location>
</feature>
<evidence type="ECO:0000313" key="3">
    <source>
        <dbReference type="EMBL" id="KAK6918838.1"/>
    </source>
</evidence>
<feature type="domain" description="DUF7815" evidence="2">
    <location>
        <begin position="52"/>
        <end position="76"/>
    </location>
</feature>
<evidence type="ECO:0000313" key="4">
    <source>
        <dbReference type="Proteomes" id="UP001370490"/>
    </source>
</evidence>
<feature type="compositionally biased region" description="Polar residues" evidence="1">
    <location>
        <begin position="506"/>
        <end position="519"/>
    </location>
</feature>
<dbReference type="PANTHER" id="PTHR36308:SF1">
    <property type="entry name" value="DENTIN SIALOPHOSPHOPROTEIN-RELATED"/>
    <property type="match status" value="1"/>
</dbReference>
<feature type="region of interest" description="Disordered" evidence="1">
    <location>
        <begin position="441"/>
        <end position="631"/>
    </location>
</feature>
<feature type="compositionally biased region" description="Low complexity" evidence="1">
    <location>
        <begin position="587"/>
        <end position="598"/>
    </location>
</feature>
<dbReference type="InterPro" id="IPR056717">
    <property type="entry name" value="DUF7815"/>
</dbReference>
<comment type="caution">
    <text evidence="3">The sequence shown here is derived from an EMBL/GenBank/DDBJ whole genome shotgun (WGS) entry which is preliminary data.</text>
</comment>
<feature type="compositionally biased region" description="Polar residues" evidence="1">
    <location>
        <begin position="193"/>
        <end position="205"/>
    </location>
</feature>
<feature type="region of interest" description="Disordered" evidence="1">
    <location>
        <begin position="685"/>
        <end position="738"/>
    </location>
</feature>
<evidence type="ECO:0000256" key="1">
    <source>
        <dbReference type="SAM" id="MobiDB-lite"/>
    </source>
</evidence>
<evidence type="ECO:0000259" key="2">
    <source>
        <dbReference type="Pfam" id="PF25122"/>
    </source>
</evidence>
<feature type="compositionally biased region" description="Basic and acidic residues" evidence="1">
    <location>
        <begin position="329"/>
        <end position="340"/>
    </location>
</feature>
<dbReference type="AlphaFoldDB" id="A0AAN8UZX7"/>
<dbReference type="EMBL" id="JBAMMX010000022">
    <property type="protein sequence ID" value="KAK6918838.1"/>
    <property type="molecule type" value="Genomic_DNA"/>
</dbReference>
<name>A0AAN8UZX7_9MAGN</name>
<proteinExistence type="predicted"/>